<keyword evidence="6 7" id="KW-0413">Isomerase</keyword>
<comment type="similarity">
    <text evidence="3 7">Belongs to the alanine racemase family.</text>
</comment>
<dbReference type="SMART" id="SM01005">
    <property type="entry name" value="Ala_racemase_C"/>
    <property type="match status" value="1"/>
</dbReference>
<dbReference type="SUPFAM" id="SSF50621">
    <property type="entry name" value="Alanine racemase C-terminal domain-like"/>
    <property type="match status" value="1"/>
</dbReference>
<evidence type="ECO:0000256" key="6">
    <source>
        <dbReference type="ARBA" id="ARBA00023235"/>
    </source>
</evidence>
<gene>
    <name evidence="9" type="ORF">V1286_002632</name>
</gene>
<dbReference type="InterPro" id="IPR009006">
    <property type="entry name" value="Ala_racemase/Decarboxylase_C"/>
</dbReference>
<dbReference type="CDD" id="cd00430">
    <property type="entry name" value="PLPDE_III_AR"/>
    <property type="match status" value="1"/>
</dbReference>
<dbReference type="Pfam" id="PF00842">
    <property type="entry name" value="Ala_racemase_C"/>
    <property type="match status" value="1"/>
</dbReference>
<evidence type="ECO:0000313" key="10">
    <source>
        <dbReference type="Proteomes" id="UP001364224"/>
    </source>
</evidence>
<dbReference type="PRINTS" id="PR00992">
    <property type="entry name" value="ALARACEMASE"/>
</dbReference>
<dbReference type="InterPro" id="IPR020622">
    <property type="entry name" value="Ala_racemase_pyridoxalP-BS"/>
</dbReference>
<comment type="catalytic activity">
    <reaction evidence="1 7">
        <text>L-alanine = D-alanine</text>
        <dbReference type="Rhea" id="RHEA:20249"/>
        <dbReference type="ChEBI" id="CHEBI:57416"/>
        <dbReference type="ChEBI" id="CHEBI:57972"/>
        <dbReference type="EC" id="5.1.1.1"/>
    </reaction>
</comment>
<feature type="binding site" evidence="7">
    <location>
        <position position="333"/>
    </location>
    <ligand>
        <name>substrate</name>
    </ligand>
</feature>
<dbReference type="InterPro" id="IPR001608">
    <property type="entry name" value="Ala_racemase_N"/>
</dbReference>
<evidence type="ECO:0000256" key="3">
    <source>
        <dbReference type="ARBA" id="ARBA00007880"/>
    </source>
</evidence>
<evidence type="ECO:0000256" key="2">
    <source>
        <dbReference type="ARBA" id="ARBA00001933"/>
    </source>
</evidence>
<proteinExistence type="inferred from homology"/>
<feature type="active site" description="Proton acceptor; specific for L-alanine" evidence="7">
    <location>
        <position position="280"/>
    </location>
</feature>
<evidence type="ECO:0000256" key="7">
    <source>
        <dbReference type="HAMAP-Rule" id="MF_01201"/>
    </source>
</evidence>
<comment type="cofactor">
    <cofactor evidence="2 7">
        <name>pyridoxal 5'-phosphate</name>
        <dbReference type="ChEBI" id="CHEBI:597326"/>
    </cofactor>
</comment>
<dbReference type="GO" id="GO:0008784">
    <property type="term" value="F:alanine racemase activity"/>
    <property type="evidence" value="ECO:0007669"/>
    <property type="project" value="UniProtKB-EC"/>
</dbReference>
<dbReference type="PANTHER" id="PTHR30511">
    <property type="entry name" value="ALANINE RACEMASE"/>
    <property type="match status" value="1"/>
</dbReference>
<comment type="pathway">
    <text evidence="7">Amino-acid biosynthesis; D-alanine biosynthesis; D-alanine from L-alanine: step 1/1.</text>
</comment>
<keyword evidence="5 7" id="KW-0663">Pyridoxal phosphate</keyword>
<name>A0ABU8B978_9BRAD</name>
<feature type="binding site" evidence="7">
    <location>
        <position position="159"/>
    </location>
    <ligand>
        <name>substrate</name>
    </ligand>
</feature>
<dbReference type="InterPro" id="IPR000821">
    <property type="entry name" value="Ala_racemase"/>
</dbReference>
<dbReference type="RefSeq" id="WP_334480065.1">
    <property type="nucleotide sequence ID" value="NZ_JAZHRV010000001.1"/>
</dbReference>
<feature type="modified residue" description="N6-(pyridoxal phosphate)lysine" evidence="7">
    <location>
        <position position="61"/>
    </location>
</feature>
<dbReference type="EMBL" id="JAZHRV010000001">
    <property type="protein sequence ID" value="MEH2555103.1"/>
    <property type="molecule type" value="Genomic_DNA"/>
</dbReference>
<sequence length="411" mass="42940">MNVAPDPKSIPQGALLSPEANQAAALVTATGVLTVDLDAIVANWRKLEKTAVPAECSGVVKADAYGCGAEQVARALAGAGCKTFFVATLDEARVVRAAAPAAAIYVLDGFFQNTGEAYAKIDCKPVIGDLNELAEWDVFCRRSGWSGGAAIHIDTGMNRLGLTVTEAQGIIPRINAGDHGITLVMSHLASAELLNNPANARQLTAFREIASLFSGVPASLANSSGVFLGGQFQFDLVRPGCAIYGINPTPEADNPMQPVVELKARIVQIRNVERGDTVGYGGTWTARRPTRLAIVAAGYADGYFRAASANDGTRGAEVVVAGKRCPIAGRISMDLTAVDVTDLDKNAVRRGHMVTLIGEGITVDELAHHFGTIGYEVLTSLGKRYARIYKGGNATAEPPAPPPAEAAAAST</sequence>
<dbReference type="Gene3D" id="3.20.20.10">
    <property type="entry name" value="Alanine racemase"/>
    <property type="match status" value="1"/>
</dbReference>
<dbReference type="EC" id="5.1.1.1" evidence="4 7"/>
<comment type="function">
    <text evidence="7">Catalyzes the interconversion of L-alanine and D-alanine. May also act on other amino acids.</text>
</comment>
<dbReference type="InterPro" id="IPR029066">
    <property type="entry name" value="PLP-binding_barrel"/>
</dbReference>
<evidence type="ECO:0000256" key="1">
    <source>
        <dbReference type="ARBA" id="ARBA00000316"/>
    </source>
</evidence>
<protein>
    <recommendedName>
        <fullName evidence="4 7">Alanine racemase</fullName>
        <ecNumber evidence="4 7">5.1.1.1</ecNumber>
    </recommendedName>
</protein>
<dbReference type="Pfam" id="PF01168">
    <property type="entry name" value="Ala_racemase_N"/>
    <property type="match status" value="1"/>
</dbReference>
<organism evidence="9 10">
    <name type="scientific">Bradyrhizobium algeriense</name>
    <dbReference type="NCBI Taxonomy" id="634784"/>
    <lineage>
        <taxon>Bacteria</taxon>
        <taxon>Pseudomonadati</taxon>
        <taxon>Pseudomonadota</taxon>
        <taxon>Alphaproteobacteria</taxon>
        <taxon>Hyphomicrobiales</taxon>
        <taxon>Nitrobacteraceae</taxon>
        <taxon>Bradyrhizobium</taxon>
    </lineage>
</organism>
<dbReference type="HAMAP" id="MF_01201">
    <property type="entry name" value="Ala_racemase"/>
    <property type="match status" value="1"/>
</dbReference>
<reference evidence="9 10" key="1">
    <citation type="submission" date="2024-02" db="EMBL/GenBank/DDBJ databases">
        <title>Adaptive strategies in a cosmopolitan and abundant soil bacterium.</title>
        <authorList>
            <person name="Carini P."/>
        </authorList>
    </citation>
    <scope>NUCLEOTIDE SEQUENCE [LARGE SCALE GENOMIC DNA]</scope>
    <source>
        <strain evidence="9 10">AZCC 1608</strain>
    </source>
</reference>
<dbReference type="Proteomes" id="UP001364224">
    <property type="component" value="Unassembled WGS sequence"/>
</dbReference>
<keyword evidence="10" id="KW-1185">Reference proteome</keyword>
<dbReference type="Gene3D" id="2.40.37.10">
    <property type="entry name" value="Lyase, Ornithine Decarboxylase, Chain A, domain 1"/>
    <property type="match status" value="1"/>
</dbReference>
<evidence type="ECO:0000256" key="4">
    <source>
        <dbReference type="ARBA" id="ARBA00013089"/>
    </source>
</evidence>
<evidence type="ECO:0000259" key="8">
    <source>
        <dbReference type="SMART" id="SM01005"/>
    </source>
</evidence>
<dbReference type="PANTHER" id="PTHR30511:SF0">
    <property type="entry name" value="ALANINE RACEMASE, CATABOLIC-RELATED"/>
    <property type="match status" value="1"/>
</dbReference>
<dbReference type="InterPro" id="IPR011079">
    <property type="entry name" value="Ala_racemase_C"/>
</dbReference>
<feature type="domain" description="Alanine racemase C-terminal" evidence="8">
    <location>
        <begin position="259"/>
        <end position="390"/>
    </location>
</feature>
<comment type="caution">
    <text evidence="9">The sequence shown here is derived from an EMBL/GenBank/DDBJ whole genome shotgun (WGS) entry which is preliminary data.</text>
</comment>
<dbReference type="SUPFAM" id="SSF51419">
    <property type="entry name" value="PLP-binding barrel"/>
    <property type="match status" value="1"/>
</dbReference>
<evidence type="ECO:0000313" key="9">
    <source>
        <dbReference type="EMBL" id="MEH2555103.1"/>
    </source>
</evidence>
<accession>A0ABU8B978</accession>
<dbReference type="PROSITE" id="PS00395">
    <property type="entry name" value="ALANINE_RACEMASE"/>
    <property type="match status" value="1"/>
</dbReference>
<evidence type="ECO:0000256" key="5">
    <source>
        <dbReference type="ARBA" id="ARBA00022898"/>
    </source>
</evidence>
<dbReference type="NCBIfam" id="TIGR00492">
    <property type="entry name" value="alr"/>
    <property type="match status" value="1"/>
</dbReference>
<feature type="active site" description="Proton acceptor; specific for D-alanine" evidence="7">
    <location>
        <position position="61"/>
    </location>
</feature>